<reference evidence="1 2" key="2">
    <citation type="submission" date="2009-02" db="EMBL/GenBank/DDBJ databases">
        <title>Draft genome sequence of Holdemania filiformis DSM 12042.</title>
        <authorList>
            <person name="Sudarsanam P."/>
            <person name="Ley R."/>
            <person name="Guruge J."/>
            <person name="Turnbaugh P.J."/>
            <person name="Mahowald M."/>
            <person name="Liep D."/>
            <person name="Gordon J."/>
        </authorList>
    </citation>
    <scope>NUCLEOTIDE SEQUENCE [LARGE SCALE GENOMIC DNA]</scope>
    <source>
        <strain evidence="1 2">DSM 12042</strain>
    </source>
</reference>
<gene>
    <name evidence="1" type="ORF">HOLDEFILI_01277</name>
</gene>
<accession>B9Y645</accession>
<name>B9Y645_9FIRM</name>
<dbReference type="HOGENOM" id="CLU_3234585_0_0_9"/>
<protein>
    <submittedName>
        <fullName evidence="1">Uncharacterized protein</fullName>
    </submittedName>
</protein>
<organism evidence="1 2">
    <name type="scientific">Holdemania filiformis DSM 12042</name>
    <dbReference type="NCBI Taxonomy" id="545696"/>
    <lineage>
        <taxon>Bacteria</taxon>
        <taxon>Bacillati</taxon>
        <taxon>Bacillota</taxon>
        <taxon>Erysipelotrichia</taxon>
        <taxon>Erysipelotrichales</taxon>
        <taxon>Erysipelotrichaceae</taxon>
        <taxon>Holdemania</taxon>
    </lineage>
</organism>
<proteinExistence type="predicted"/>
<reference evidence="1 2" key="1">
    <citation type="submission" date="2008-12" db="EMBL/GenBank/DDBJ databases">
        <authorList>
            <person name="Fulton L."/>
            <person name="Clifton S."/>
            <person name="Fulton B."/>
            <person name="Xu J."/>
            <person name="Minx P."/>
            <person name="Pepin K.H."/>
            <person name="Johnson M."/>
            <person name="Bhonagiri V."/>
            <person name="Nash W.E."/>
            <person name="Mardis E.R."/>
            <person name="Wilson R.K."/>
        </authorList>
    </citation>
    <scope>NUCLEOTIDE SEQUENCE [LARGE SCALE GENOMIC DNA]</scope>
    <source>
        <strain evidence="1 2">DSM 12042</strain>
    </source>
</reference>
<sequence length="43" mass="4965">MIHIPEIKDSSVFRKINNHAVLILDFRNQMIRVDIEEGSGQAE</sequence>
<comment type="caution">
    <text evidence="1">The sequence shown here is derived from an EMBL/GenBank/DDBJ whole genome shotgun (WGS) entry which is preliminary data.</text>
</comment>
<dbReference type="AlphaFoldDB" id="B9Y645"/>
<dbReference type="Proteomes" id="UP000005950">
    <property type="component" value="Unassembled WGS sequence"/>
</dbReference>
<dbReference type="STRING" id="545696.HOLDEFILI_01277"/>
<evidence type="ECO:0000313" key="2">
    <source>
        <dbReference type="Proteomes" id="UP000005950"/>
    </source>
</evidence>
<dbReference type="EMBL" id="ACCF01000075">
    <property type="protein sequence ID" value="EEF68541.1"/>
    <property type="molecule type" value="Genomic_DNA"/>
</dbReference>
<evidence type="ECO:0000313" key="1">
    <source>
        <dbReference type="EMBL" id="EEF68541.1"/>
    </source>
</evidence>